<evidence type="ECO:0000313" key="1">
    <source>
        <dbReference type="EMBL" id="CAI2181899.1"/>
    </source>
</evidence>
<protein>
    <submittedName>
        <fullName evidence="1">908_t:CDS:1</fullName>
    </submittedName>
</protein>
<dbReference type="AlphaFoldDB" id="A0A9W4SUG2"/>
<organism evidence="1 2">
    <name type="scientific">Funneliformis geosporum</name>
    <dbReference type="NCBI Taxonomy" id="1117311"/>
    <lineage>
        <taxon>Eukaryota</taxon>
        <taxon>Fungi</taxon>
        <taxon>Fungi incertae sedis</taxon>
        <taxon>Mucoromycota</taxon>
        <taxon>Glomeromycotina</taxon>
        <taxon>Glomeromycetes</taxon>
        <taxon>Glomerales</taxon>
        <taxon>Glomeraceae</taxon>
        <taxon>Funneliformis</taxon>
    </lineage>
</organism>
<reference evidence="1" key="1">
    <citation type="submission" date="2022-08" db="EMBL/GenBank/DDBJ databases">
        <authorList>
            <person name="Kallberg Y."/>
            <person name="Tangrot J."/>
            <person name="Rosling A."/>
        </authorList>
    </citation>
    <scope>NUCLEOTIDE SEQUENCE</scope>
    <source>
        <strain evidence="1">Wild A</strain>
    </source>
</reference>
<sequence>MPLAKGEYFSCSKYKLFICYNCFWDWYARKGFWKVIPDEKSSCNTSIAITKVSEPLEERFEKFSLVNSMIKKRKFMAQTQMLYTGQKIGIDINMVVFTHMNALAKDFQNDHKVKAQTWYSFFRWNDVGEYILEIFINYLLEQKCQVICYGNDAQPLPFFGEMPHNWLKEQADYYEKAKRWTQTNCLVPIFGSSKKKELVKNDIIHLPLNTLLDKFLKDMLADKKVIDWELGYAMTIYTSQGMTLKASQSVWVIDENLVWDNLIYLAIEEAKKNRQLEHELKPSIQEKLIRYMG</sequence>
<evidence type="ECO:0000313" key="2">
    <source>
        <dbReference type="Proteomes" id="UP001153678"/>
    </source>
</evidence>
<dbReference type="EMBL" id="CAMKVN010002620">
    <property type="protein sequence ID" value="CAI2181899.1"/>
    <property type="molecule type" value="Genomic_DNA"/>
</dbReference>
<comment type="caution">
    <text evidence="1">The sequence shown here is derived from an EMBL/GenBank/DDBJ whole genome shotgun (WGS) entry which is preliminary data.</text>
</comment>
<accession>A0A9W4SUG2</accession>
<name>A0A9W4SUG2_9GLOM</name>
<proteinExistence type="predicted"/>
<dbReference type="OrthoDB" id="2415303at2759"/>
<gene>
    <name evidence="1" type="ORF">FWILDA_LOCUS10314</name>
</gene>
<keyword evidence="2" id="KW-1185">Reference proteome</keyword>
<dbReference type="Proteomes" id="UP001153678">
    <property type="component" value="Unassembled WGS sequence"/>
</dbReference>